<dbReference type="SUPFAM" id="SSF47031">
    <property type="entry name" value="Second domain of FERM"/>
    <property type="match status" value="2"/>
</dbReference>
<dbReference type="PANTHER" id="PTHR22692:SF33">
    <property type="entry name" value="MYOSIN"/>
    <property type="match status" value="1"/>
</dbReference>
<dbReference type="EMBL" id="JACVVK020000231">
    <property type="protein sequence ID" value="KAK7483154.1"/>
    <property type="molecule type" value="Genomic_DNA"/>
</dbReference>
<reference evidence="9 10" key="1">
    <citation type="journal article" date="2023" name="Sci. Data">
        <title>Genome assembly of the Korean intertidal mud-creeper Batillaria attramentaria.</title>
        <authorList>
            <person name="Patra A.K."/>
            <person name="Ho P.T."/>
            <person name="Jun S."/>
            <person name="Lee S.J."/>
            <person name="Kim Y."/>
            <person name="Won Y.J."/>
        </authorList>
    </citation>
    <scope>NUCLEOTIDE SEQUENCE [LARGE SCALE GENOMIC DNA]</scope>
    <source>
        <strain evidence="9">Wonlab-2016</strain>
    </source>
</reference>
<dbReference type="AlphaFoldDB" id="A0ABD0K7B6"/>
<dbReference type="Gene3D" id="2.30.30.40">
    <property type="entry name" value="SH3 Domains"/>
    <property type="match status" value="1"/>
</dbReference>
<organism evidence="9 10">
    <name type="scientific">Batillaria attramentaria</name>
    <dbReference type="NCBI Taxonomy" id="370345"/>
    <lineage>
        <taxon>Eukaryota</taxon>
        <taxon>Metazoa</taxon>
        <taxon>Spiralia</taxon>
        <taxon>Lophotrochozoa</taxon>
        <taxon>Mollusca</taxon>
        <taxon>Gastropoda</taxon>
        <taxon>Caenogastropoda</taxon>
        <taxon>Sorbeoconcha</taxon>
        <taxon>Cerithioidea</taxon>
        <taxon>Batillariidae</taxon>
        <taxon>Batillaria</taxon>
    </lineage>
</organism>
<evidence type="ECO:0000256" key="6">
    <source>
        <dbReference type="SAM" id="MobiDB-lite"/>
    </source>
</evidence>
<evidence type="ECO:0000256" key="1">
    <source>
        <dbReference type="ARBA" id="ARBA00004496"/>
    </source>
</evidence>
<dbReference type="InterPro" id="IPR000299">
    <property type="entry name" value="FERM_domain"/>
</dbReference>
<evidence type="ECO:0000256" key="4">
    <source>
        <dbReference type="ARBA" id="ARBA00022737"/>
    </source>
</evidence>
<dbReference type="Pfam" id="PF00784">
    <property type="entry name" value="MyTH4"/>
    <property type="match status" value="1"/>
</dbReference>
<name>A0ABD0K7B6_9CAEN</name>
<dbReference type="InterPro" id="IPR019749">
    <property type="entry name" value="Band_41_domain"/>
</dbReference>
<dbReference type="GO" id="GO:0005524">
    <property type="term" value="F:ATP binding"/>
    <property type="evidence" value="ECO:0007669"/>
    <property type="project" value="UniProtKB-KW"/>
</dbReference>
<dbReference type="InterPro" id="IPR011993">
    <property type="entry name" value="PH-like_dom_sf"/>
</dbReference>
<accession>A0ABD0K7B6</accession>
<dbReference type="InterPro" id="IPR035963">
    <property type="entry name" value="FERM_2"/>
</dbReference>
<feature type="region of interest" description="Disordered" evidence="6">
    <location>
        <begin position="1"/>
        <end position="58"/>
    </location>
</feature>
<dbReference type="PROSITE" id="PS50057">
    <property type="entry name" value="FERM_3"/>
    <property type="match status" value="2"/>
</dbReference>
<keyword evidence="4" id="KW-0677">Repeat</keyword>
<feature type="domain" description="FERM" evidence="7">
    <location>
        <begin position="770"/>
        <end position="1073"/>
    </location>
</feature>
<feature type="domain" description="FERM" evidence="7">
    <location>
        <begin position="268"/>
        <end position="570"/>
    </location>
</feature>
<comment type="subcellular location">
    <subcellularLocation>
        <location evidence="1">Cytoplasm</location>
    </subcellularLocation>
</comment>
<dbReference type="Pfam" id="PF21989">
    <property type="entry name" value="RA_2"/>
    <property type="match status" value="1"/>
</dbReference>
<dbReference type="SMART" id="SM00139">
    <property type="entry name" value="MyTH4"/>
    <property type="match status" value="2"/>
</dbReference>
<dbReference type="GO" id="GO:0003779">
    <property type="term" value="F:actin binding"/>
    <property type="evidence" value="ECO:0007669"/>
    <property type="project" value="UniProtKB-KW"/>
</dbReference>
<evidence type="ECO:0008006" key="11">
    <source>
        <dbReference type="Google" id="ProtNLM"/>
    </source>
</evidence>
<keyword evidence="10" id="KW-1185">Reference proteome</keyword>
<dbReference type="SMART" id="SM00295">
    <property type="entry name" value="B41"/>
    <property type="match status" value="2"/>
</dbReference>
<evidence type="ECO:0000256" key="2">
    <source>
        <dbReference type="ARBA" id="ARBA00008314"/>
    </source>
</evidence>
<feature type="non-terminal residue" evidence="9">
    <location>
        <position position="1"/>
    </location>
</feature>
<dbReference type="GO" id="GO:0005737">
    <property type="term" value="C:cytoplasm"/>
    <property type="evidence" value="ECO:0007669"/>
    <property type="project" value="UniProtKB-SubCell"/>
</dbReference>
<dbReference type="PROSITE" id="PS51016">
    <property type="entry name" value="MYTH4"/>
    <property type="match status" value="2"/>
</dbReference>
<comment type="caution">
    <text evidence="9">The sequence shown here is derived from an EMBL/GenBank/DDBJ whole genome shotgun (WGS) entry which is preliminary data.</text>
</comment>
<dbReference type="Gene3D" id="1.25.40.530">
    <property type="entry name" value="MyTH4 domain"/>
    <property type="match status" value="2"/>
</dbReference>
<proteinExistence type="inferred from homology"/>
<dbReference type="InterPro" id="IPR041793">
    <property type="entry name" value="MyoVII_FERM_C1"/>
</dbReference>
<sequence>QSYTEEGQRTNSSNSPQSAENGRSGAISPDETSDTTPPERNFDNADPDGVSGESDDSEVWSQSSFAQFAKSRFQMKTTYTYCCAALPQPLLAKGDRADVLASLASWVLILRIMGDLPDRDTGDTLQVAGEQPPVISQVRTAFKAKYSKKDVEEAQFKDPIGTDMHGVPFLPERCDSMLEKVQYVCCLGVYKPELRNSGVRGWVLLSLFAGSFAPSEKFATCFTSFLHEGPPEFAQKVDRLLRRTCSVGTRGYPPSWLEFQASKNNKPLLVPVTFMNGYRTLCEVDAASTVQELVQNIAEKIGLLDSTGYSIYVTLHTKISCLGHGLHRVMDAISECEQHTKQMGMRESSSLWRLFFRREYFTPWHVLDDDHVNTDLIYQQVMRGVALGEYKCEKEEVLILLAAQRFYIEHSADTKFEKLDMFVRSWLTEDALKKQDAAYYVEKVRESLQNNFLANRPSHEALKKDIVCFAKDKWFLLFSRFYDAPKVVGPGVALTKVVVALNNKGVYILDDTDTIRMHIAFWEVATVTKGRNFSTVRTLKGDDYMVTTQHADDFFVMLTSFMHGLRMRSRFAVVTQDTTDLDGGSGVTVMRGDLIFLNKPFSDTLDDSLLQGKCKRTAATCELSRDKLYVLTVTDEPTADMSASESAVTKLLSKASFKRDRNESLWQFTRDPLKKPLLKRTYNREELRRPACRAFSAIQQYMKDLSVKQEVTDADLANEWILEPARRNKYLREEIFCQLIKQLTNNPDRSGSRLFAPHVLEHEMVAKRQPNLRVQVMLPTGAPLATSRTRISDFKREVKQRLRLKSAAEYSLFLSSRDSMHCLPDRAFYFDCLAQAETYWFRQRRNSTGGGGGGVDAAASPPTLVMLKKIWVSVTPGEDPEADKSFHFPQEVPNFLRGYHQCSPTQVVHLAALLYRIRFGSDAKHFAKFSILPRGFPENQSLDEVKKAVEEDYRKSESLSQDEARSLFLREAITWPTYGSVFFEVKQRAIKTFPKYCLLAVNTSGVHISDLKTKEVLKTYEFTKIPNWAYDESSFTLIILGSNGAYKLLLETNVGHNVDDVLMSHITWVMNSQMKRKHGFYNNVGESFA</sequence>
<evidence type="ECO:0000256" key="5">
    <source>
        <dbReference type="ARBA" id="ARBA00023203"/>
    </source>
</evidence>
<evidence type="ECO:0000259" key="8">
    <source>
        <dbReference type="PROSITE" id="PS51016"/>
    </source>
</evidence>
<protein>
    <recommendedName>
        <fullName evidence="11">Myosin VIIAb</fullName>
    </recommendedName>
</protein>
<dbReference type="CDD" id="cd17092">
    <property type="entry name" value="FERM1_F1_Myosin-VII"/>
    <property type="match status" value="1"/>
</dbReference>
<dbReference type="Proteomes" id="UP001519460">
    <property type="component" value="Unassembled WGS sequence"/>
</dbReference>
<feature type="compositionally biased region" description="Polar residues" evidence="6">
    <location>
        <begin position="1"/>
        <end position="21"/>
    </location>
</feature>
<dbReference type="SUPFAM" id="SSF50729">
    <property type="entry name" value="PH domain-like"/>
    <property type="match status" value="1"/>
</dbReference>
<dbReference type="InterPro" id="IPR038185">
    <property type="entry name" value="MyTH4_dom_sf"/>
</dbReference>
<keyword evidence="5" id="KW-0009">Actin-binding</keyword>
<dbReference type="CDD" id="cd14473">
    <property type="entry name" value="FERM_B-lobe"/>
    <property type="match status" value="2"/>
</dbReference>
<evidence type="ECO:0000256" key="3">
    <source>
        <dbReference type="ARBA" id="ARBA00022490"/>
    </source>
</evidence>
<dbReference type="Gene3D" id="1.20.80.10">
    <property type="match status" value="2"/>
</dbReference>
<dbReference type="Gene3D" id="2.30.29.30">
    <property type="entry name" value="Pleckstrin-homology domain (PH domain)/Phosphotyrosine-binding domain (PTB)"/>
    <property type="match status" value="2"/>
</dbReference>
<dbReference type="SUPFAM" id="SSF54236">
    <property type="entry name" value="Ubiquitin-like"/>
    <property type="match status" value="1"/>
</dbReference>
<dbReference type="InterPro" id="IPR014352">
    <property type="entry name" value="FERM/acyl-CoA-bd_prot_sf"/>
</dbReference>
<evidence type="ECO:0000313" key="9">
    <source>
        <dbReference type="EMBL" id="KAK7483154.1"/>
    </source>
</evidence>
<dbReference type="InterPro" id="IPR029071">
    <property type="entry name" value="Ubiquitin-like_domsf"/>
</dbReference>
<evidence type="ECO:0000313" key="10">
    <source>
        <dbReference type="Proteomes" id="UP001519460"/>
    </source>
</evidence>
<dbReference type="InterPro" id="IPR000857">
    <property type="entry name" value="MyTH4_dom"/>
</dbReference>
<dbReference type="Pfam" id="PF00373">
    <property type="entry name" value="FERM_M"/>
    <property type="match status" value="1"/>
</dbReference>
<dbReference type="Gene3D" id="3.10.20.90">
    <property type="entry name" value="Phosphatidylinositol 3-kinase Catalytic Subunit, Chain A, domain 1"/>
    <property type="match status" value="2"/>
</dbReference>
<feature type="domain" description="MyTH4" evidence="8">
    <location>
        <begin position="668"/>
        <end position="824"/>
    </location>
</feature>
<gene>
    <name evidence="9" type="ORF">BaRGS_00025558</name>
</gene>
<dbReference type="InterPro" id="IPR019748">
    <property type="entry name" value="FERM_central"/>
</dbReference>
<keyword evidence="3" id="KW-0963">Cytoplasm</keyword>
<evidence type="ECO:0000259" key="7">
    <source>
        <dbReference type="PROSITE" id="PS50057"/>
    </source>
</evidence>
<dbReference type="PANTHER" id="PTHR22692">
    <property type="entry name" value="MYOSIN VII, XV"/>
    <property type="match status" value="1"/>
</dbReference>
<dbReference type="Pfam" id="PF21998">
    <property type="entry name" value="FERM_C1_MyoVII"/>
    <property type="match status" value="1"/>
</dbReference>
<feature type="domain" description="MyTH4" evidence="8">
    <location>
        <begin position="81"/>
        <end position="263"/>
    </location>
</feature>
<comment type="similarity">
    <text evidence="2">Belongs to the TRAFAC class myosin-kinesin ATPase superfamily. Myosin family.</text>
</comment>
<dbReference type="InterPro" id="IPR051567">
    <property type="entry name" value="Unconventional_Myosin_ATPase"/>
</dbReference>